<organism evidence="1 2">
    <name type="scientific">Chelatococcus composti</name>
    <dbReference type="NCBI Taxonomy" id="1743235"/>
    <lineage>
        <taxon>Bacteria</taxon>
        <taxon>Pseudomonadati</taxon>
        <taxon>Pseudomonadota</taxon>
        <taxon>Alphaproteobacteria</taxon>
        <taxon>Hyphomicrobiales</taxon>
        <taxon>Chelatococcaceae</taxon>
        <taxon>Chelatococcus</taxon>
    </lineage>
</organism>
<reference evidence="1 2" key="1">
    <citation type="submission" date="2020-08" db="EMBL/GenBank/DDBJ databases">
        <title>Genomic Encyclopedia of Type Strains, Phase IV (KMG-IV): sequencing the most valuable type-strain genomes for metagenomic binning, comparative biology and taxonomic classification.</title>
        <authorList>
            <person name="Goeker M."/>
        </authorList>
    </citation>
    <scope>NUCLEOTIDE SEQUENCE [LARGE SCALE GENOMIC DNA]</scope>
    <source>
        <strain evidence="1 2">DSM 101465</strain>
    </source>
</reference>
<accession>A0A841KJ95</accession>
<comment type="caution">
    <text evidence="1">The sequence shown here is derived from an EMBL/GenBank/DDBJ whole genome shotgun (WGS) entry which is preliminary data.</text>
</comment>
<dbReference type="RefSeq" id="WP_276513683.1">
    <property type="nucleotide sequence ID" value="NZ_BMHX01000007.1"/>
</dbReference>
<evidence type="ECO:0000313" key="1">
    <source>
        <dbReference type="EMBL" id="MBB6169463.1"/>
    </source>
</evidence>
<keyword evidence="2" id="KW-1185">Reference proteome</keyword>
<protein>
    <submittedName>
        <fullName evidence="1">Uncharacterized protein</fullName>
    </submittedName>
</protein>
<gene>
    <name evidence="1" type="ORF">HNQ73_003105</name>
</gene>
<evidence type="ECO:0000313" key="2">
    <source>
        <dbReference type="Proteomes" id="UP000588017"/>
    </source>
</evidence>
<sequence length="44" mass="4481">MLAHDRNGGLGKGVAPESAAQAFSRCLDALLAVVASLLHLRGPP</sequence>
<dbReference type="EMBL" id="JACHEH010000007">
    <property type="protein sequence ID" value="MBB6169463.1"/>
    <property type="molecule type" value="Genomic_DNA"/>
</dbReference>
<dbReference type="AlphaFoldDB" id="A0A841KJ95"/>
<dbReference type="Proteomes" id="UP000588017">
    <property type="component" value="Unassembled WGS sequence"/>
</dbReference>
<name>A0A841KJ95_9HYPH</name>
<proteinExistence type="predicted"/>